<dbReference type="EMBL" id="BMIF01000009">
    <property type="protein sequence ID" value="GGA74235.1"/>
    <property type="molecule type" value="Genomic_DNA"/>
</dbReference>
<protein>
    <submittedName>
        <fullName evidence="6">Membrane protein</fullName>
    </submittedName>
</protein>
<dbReference type="Pfam" id="PF09685">
    <property type="entry name" value="MamF_MmsF"/>
    <property type="match status" value="1"/>
</dbReference>
<evidence type="ECO:0000256" key="1">
    <source>
        <dbReference type="ARBA" id="ARBA00004141"/>
    </source>
</evidence>
<dbReference type="InterPro" id="IPR019109">
    <property type="entry name" value="MamF_MmsF"/>
</dbReference>
<keyword evidence="7" id="KW-1185">Reference proteome</keyword>
<reference evidence="6" key="2">
    <citation type="submission" date="2020-09" db="EMBL/GenBank/DDBJ databases">
        <authorList>
            <person name="Sun Q."/>
            <person name="Zhou Y."/>
        </authorList>
    </citation>
    <scope>NUCLEOTIDE SEQUENCE</scope>
    <source>
        <strain evidence="6">CGMCC 1.15320</strain>
    </source>
</reference>
<sequence>MTDNNYPQGTPPARQAGWFDPGIPNVQLIYVLYIVSFVVGITGLVGIILAYINRGRSEAWVETHYTWAIRTFWIGVLYGFISMLLMVVGIGFLLMLVVAIWVVVRCVIGLQAASRGEPIKNPTSWIL</sequence>
<evidence type="ECO:0000256" key="3">
    <source>
        <dbReference type="ARBA" id="ARBA00022989"/>
    </source>
</evidence>
<evidence type="ECO:0000313" key="6">
    <source>
        <dbReference type="EMBL" id="GGA74235.1"/>
    </source>
</evidence>
<feature type="transmembrane region" description="Helical" evidence="5">
    <location>
        <begin position="28"/>
        <end position="52"/>
    </location>
</feature>
<comment type="caution">
    <text evidence="6">The sequence shown here is derived from an EMBL/GenBank/DDBJ whole genome shotgun (WGS) entry which is preliminary data.</text>
</comment>
<keyword evidence="4 5" id="KW-0472">Membrane</keyword>
<evidence type="ECO:0000256" key="5">
    <source>
        <dbReference type="SAM" id="Phobius"/>
    </source>
</evidence>
<dbReference type="AlphaFoldDB" id="A0A916W830"/>
<evidence type="ECO:0000313" key="7">
    <source>
        <dbReference type="Proteomes" id="UP000636264"/>
    </source>
</evidence>
<proteinExistence type="predicted"/>
<keyword evidence="3 5" id="KW-1133">Transmembrane helix</keyword>
<feature type="transmembrane region" description="Helical" evidence="5">
    <location>
        <begin position="72"/>
        <end position="104"/>
    </location>
</feature>
<reference evidence="6" key="1">
    <citation type="journal article" date="2014" name="Int. J. Syst. Evol. Microbiol.">
        <title>Complete genome sequence of Corynebacterium casei LMG S-19264T (=DSM 44701T), isolated from a smear-ripened cheese.</title>
        <authorList>
            <consortium name="US DOE Joint Genome Institute (JGI-PGF)"/>
            <person name="Walter F."/>
            <person name="Albersmeier A."/>
            <person name="Kalinowski J."/>
            <person name="Ruckert C."/>
        </authorList>
    </citation>
    <scope>NUCLEOTIDE SEQUENCE</scope>
    <source>
        <strain evidence="6">CGMCC 1.15320</strain>
    </source>
</reference>
<dbReference type="RefSeq" id="WP_188721928.1">
    <property type="nucleotide sequence ID" value="NZ_BMIF01000009.1"/>
</dbReference>
<comment type="subcellular location">
    <subcellularLocation>
        <location evidence="1">Membrane</location>
        <topology evidence="1">Multi-pass membrane protein</topology>
    </subcellularLocation>
</comment>
<gene>
    <name evidence="6" type="ORF">GCM10011385_30310</name>
</gene>
<dbReference type="Proteomes" id="UP000636264">
    <property type="component" value="Unassembled WGS sequence"/>
</dbReference>
<evidence type="ECO:0000256" key="2">
    <source>
        <dbReference type="ARBA" id="ARBA00022692"/>
    </source>
</evidence>
<keyword evidence="2 5" id="KW-0812">Transmembrane</keyword>
<name>A0A916W830_9HYPH</name>
<evidence type="ECO:0000256" key="4">
    <source>
        <dbReference type="ARBA" id="ARBA00023136"/>
    </source>
</evidence>
<organism evidence="6 7">
    <name type="scientific">Nitratireductor aestuarii</name>
    <dbReference type="NCBI Taxonomy" id="1735103"/>
    <lineage>
        <taxon>Bacteria</taxon>
        <taxon>Pseudomonadati</taxon>
        <taxon>Pseudomonadota</taxon>
        <taxon>Alphaproteobacteria</taxon>
        <taxon>Hyphomicrobiales</taxon>
        <taxon>Phyllobacteriaceae</taxon>
        <taxon>Nitratireductor</taxon>
    </lineage>
</organism>
<accession>A0A916W830</accession>